<keyword evidence="1" id="KW-1133">Transmembrane helix</keyword>
<keyword evidence="1" id="KW-0472">Membrane</keyword>
<comment type="caution">
    <text evidence="2">The sequence shown here is derived from an EMBL/GenBank/DDBJ whole genome shotgun (WGS) entry which is preliminary data.</text>
</comment>
<dbReference type="EMBL" id="BARU01005553">
    <property type="protein sequence ID" value="GAH38069.1"/>
    <property type="molecule type" value="Genomic_DNA"/>
</dbReference>
<feature type="transmembrane region" description="Helical" evidence="1">
    <location>
        <begin position="81"/>
        <end position="103"/>
    </location>
</feature>
<gene>
    <name evidence="2" type="ORF">S03H2_10844</name>
</gene>
<proteinExistence type="predicted"/>
<feature type="non-terminal residue" evidence="2">
    <location>
        <position position="416"/>
    </location>
</feature>
<accession>X1G930</accession>
<organism evidence="2">
    <name type="scientific">marine sediment metagenome</name>
    <dbReference type="NCBI Taxonomy" id="412755"/>
    <lineage>
        <taxon>unclassified sequences</taxon>
        <taxon>metagenomes</taxon>
        <taxon>ecological metagenomes</taxon>
    </lineage>
</organism>
<evidence type="ECO:0000256" key="1">
    <source>
        <dbReference type="SAM" id="Phobius"/>
    </source>
</evidence>
<name>X1G930_9ZZZZ</name>
<dbReference type="AlphaFoldDB" id="X1G930"/>
<evidence type="ECO:0000313" key="2">
    <source>
        <dbReference type="EMBL" id="GAH38069.1"/>
    </source>
</evidence>
<sequence>MTTPAERFKGWIDNLADSWKDRLRGWMASWVMKGVEILLSSLEEEAKPGAQDFLDRFPIHPAIKGELQAFLDKERPVHIPVFASMAIGVVIGSLIGTFMGWAAPVASWTSYQGQKLIHSFRLDPMATITSWRRDPAKYEKFFEDLRDQGWTDDRIEALKFYTLFIPTADEQTHWLAREVYEPEMVARYGLDSELPVYEETDFSKIGVSPEQMRNKWLAHWEHASYMQVREMLRRGVLSLDKTMPSPPTTEAGWKTRDAEGFKAMYDWYRLVEIPPFWRDRLTEMIWEVPTRVDVRRFWDMRTIDEERLRSIYHARGYHGKDLDDYVLWTKVYVAFPDLMARFKNGWITEDEVRSELTGLGMPSERVEEMIQTKIKTVAPERVAAEKTATATEIMKAVKKGLIVWDAGIERLGRMGY</sequence>
<reference evidence="2" key="1">
    <citation type="journal article" date="2014" name="Front. Microbiol.">
        <title>High frequency of phylogenetically diverse reductive dehalogenase-homologous genes in deep subseafloor sedimentary metagenomes.</title>
        <authorList>
            <person name="Kawai M."/>
            <person name="Futagami T."/>
            <person name="Toyoda A."/>
            <person name="Takaki Y."/>
            <person name="Nishi S."/>
            <person name="Hori S."/>
            <person name="Arai W."/>
            <person name="Tsubouchi T."/>
            <person name="Morono Y."/>
            <person name="Uchiyama I."/>
            <person name="Ito T."/>
            <person name="Fujiyama A."/>
            <person name="Inagaki F."/>
            <person name="Takami H."/>
        </authorList>
    </citation>
    <scope>NUCLEOTIDE SEQUENCE</scope>
    <source>
        <strain evidence="2">Expedition CK06-06</strain>
    </source>
</reference>
<keyword evidence="1" id="KW-0812">Transmembrane</keyword>
<protein>
    <submittedName>
        <fullName evidence="2">Uncharacterized protein</fullName>
    </submittedName>
</protein>